<evidence type="ECO:0000256" key="3">
    <source>
        <dbReference type="ARBA" id="ARBA00022475"/>
    </source>
</evidence>
<protein>
    <submittedName>
        <fullName evidence="8">MATE family efflux transporter</fullName>
    </submittedName>
</protein>
<organism evidence="8 9">
    <name type="scientific">Paenibacillus piri</name>
    <dbReference type="NCBI Taxonomy" id="2547395"/>
    <lineage>
        <taxon>Bacteria</taxon>
        <taxon>Bacillati</taxon>
        <taxon>Bacillota</taxon>
        <taxon>Bacilli</taxon>
        <taxon>Bacillales</taxon>
        <taxon>Paenibacillaceae</taxon>
        <taxon>Paenibacillus</taxon>
    </lineage>
</organism>
<dbReference type="CDD" id="cd13138">
    <property type="entry name" value="MATE_yoeA_like"/>
    <property type="match status" value="1"/>
</dbReference>
<dbReference type="NCBIfam" id="TIGR00797">
    <property type="entry name" value="matE"/>
    <property type="match status" value="1"/>
</dbReference>
<name>A0A4R5KX13_9BACL</name>
<dbReference type="RefSeq" id="WP_133226364.1">
    <property type="nucleotide sequence ID" value="NZ_SMRT01000002.1"/>
</dbReference>
<dbReference type="AlphaFoldDB" id="A0A4R5KX13"/>
<keyword evidence="6 7" id="KW-0472">Membrane</keyword>
<dbReference type="InterPro" id="IPR048279">
    <property type="entry name" value="MdtK-like"/>
</dbReference>
<gene>
    <name evidence="8" type="ORF">E1757_07780</name>
</gene>
<feature type="transmembrane region" description="Helical" evidence="7">
    <location>
        <begin position="196"/>
        <end position="221"/>
    </location>
</feature>
<feature type="transmembrane region" description="Helical" evidence="7">
    <location>
        <begin position="390"/>
        <end position="411"/>
    </location>
</feature>
<accession>A0A4R5KX13</accession>
<evidence type="ECO:0000256" key="7">
    <source>
        <dbReference type="SAM" id="Phobius"/>
    </source>
</evidence>
<dbReference type="GO" id="GO:0005886">
    <property type="term" value="C:plasma membrane"/>
    <property type="evidence" value="ECO:0007669"/>
    <property type="project" value="UniProtKB-SubCell"/>
</dbReference>
<proteinExistence type="predicted"/>
<keyword evidence="5 7" id="KW-1133">Transmembrane helix</keyword>
<feature type="transmembrane region" description="Helical" evidence="7">
    <location>
        <begin position="292"/>
        <end position="313"/>
    </location>
</feature>
<comment type="caution">
    <text evidence="8">The sequence shown here is derived from an EMBL/GenBank/DDBJ whole genome shotgun (WGS) entry which is preliminary data.</text>
</comment>
<feature type="transmembrane region" description="Helical" evidence="7">
    <location>
        <begin position="251"/>
        <end position="272"/>
    </location>
</feature>
<feature type="transmembrane region" description="Helical" evidence="7">
    <location>
        <begin position="61"/>
        <end position="81"/>
    </location>
</feature>
<feature type="transmembrane region" description="Helical" evidence="7">
    <location>
        <begin position="358"/>
        <end position="383"/>
    </location>
</feature>
<sequence>MAYQMNASLTEGPIGKKLLLFALPVLMGNVLQSLNGTINAIWVGNFLGESAFAATSNANNIMFFLLSLVFGIGMASTILIAQSVGAQDEVQAKRVVGTSGLFFVGLALLITIAGVLLSPVILTGMHTPPDALQFATDYLRIIFIGLPFMYGYNFLMMIMRGAGDAKTPFYFLLISTVLDIALNPLLIFGLGPVPALGIAGSAVATVIAQFVSLACLIVFLYRKKHFLRLTRADLPYIRLDRMIIGSLVKKGLPMGLQMLIVSTSGLAFINLVNSFGSVATAAFGAAMQLSSYIQMPAMAIGGAVSTVAAQNVGAGKWDRVHKTTVMGIAINLVMTGALVGFIYLFNKQALGLFLQDQAAIAIGMKINSITLWAFILFGITFVVSGVVRATGAVIVPMVTTLLALWCIRIPIAYWLGDQYGLDAIWWSFPIGFMVGIVLSICYYVWGNWRSARMLGDNKSQAADKMTG</sequence>
<feature type="transmembrane region" description="Helical" evidence="7">
    <location>
        <begin position="101"/>
        <end position="126"/>
    </location>
</feature>
<keyword evidence="2" id="KW-0813">Transport</keyword>
<evidence type="ECO:0000256" key="1">
    <source>
        <dbReference type="ARBA" id="ARBA00004651"/>
    </source>
</evidence>
<dbReference type="PANTHER" id="PTHR43549">
    <property type="entry name" value="MULTIDRUG RESISTANCE PROTEIN YPNP-RELATED"/>
    <property type="match status" value="1"/>
</dbReference>
<dbReference type="InterPro" id="IPR002528">
    <property type="entry name" value="MATE_fam"/>
</dbReference>
<evidence type="ECO:0000256" key="4">
    <source>
        <dbReference type="ARBA" id="ARBA00022692"/>
    </source>
</evidence>
<reference evidence="8 9" key="1">
    <citation type="submission" date="2019-03" db="EMBL/GenBank/DDBJ databases">
        <title>This is whole genome sequence of Paenibacillus sp MS74 strain.</title>
        <authorList>
            <person name="Trinh H.N."/>
        </authorList>
    </citation>
    <scope>NUCLEOTIDE SEQUENCE [LARGE SCALE GENOMIC DNA]</scope>
    <source>
        <strain evidence="8 9">MS74</strain>
    </source>
</reference>
<dbReference type="Pfam" id="PF01554">
    <property type="entry name" value="MatE"/>
    <property type="match status" value="2"/>
</dbReference>
<evidence type="ECO:0000313" key="9">
    <source>
        <dbReference type="Proteomes" id="UP000295636"/>
    </source>
</evidence>
<evidence type="ECO:0000256" key="6">
    <source>
        <dbReference type="ARBA" id="ARBA00023136"/>
    </source>
</evidence>
<dbReference type="InterPro" id="IPR052031">
    <property type="entry name" value="Membrane_Transporter-Flippase"/>
</dbReference>
<dbReference type="EMBL" id="SMRT01000002">
    <property type="protein sequence ID" value="TDF99715.1"/>
    <property type="molecule type" value="Genomic_DNA"/>
</dbReference>
<keyword evidence="4 7" id="KW-0812">Transmembrane</keyword>
<dbReference type="GO" id="GO:0042910">
    <property type="term" value="F:xenobiotic transmembrane transporter activity"/>
    <property type="evidence" value="ECO:0007669"/>
    <property type="project" value="InterPro"/>
</dbReference>
<evidence type="ECO:0000256" key="5">
    <source>
        <dbReference type="ARBA" id="ARBA00022989"/>
    </source>
</evidence>
<keyword evidence="3" id="KW-1003">Cell membrane</keyword>
<dbReference type="PIRSF" id="PIRSF006603">
    <property type="entry name" value="DinF"/>
    <property type="match status" value="1"/>
</dbReference>
<keyword evidence="9" id="KW-1185">Reference proteome</keyword>
<feature type="transmembrane region" description="Helical" evidence="7">
    <location>
        <begin position="170"/>
        <end position="190"/>
    </location>
</feature>
<dbReference type="GO" id="GO:0015297">
    <property type="term" value="F:antiporter activity"/>
    <property type="evidence" value="ECO:0007669"/>
    <property type="project" value="InterPro"/>
</dbReference>
<evidence type="ECO:0000256" key="2">
    <source>
        <dbReference type="ARBA" id="ARBA00022448"/>
    </source>
</evidence>
<dbReference type="OrthoDB" id="9776324at2"/>
<dbReference type="PANTHER" id="PTHR43549:SF3">
    <property type="entry name" value="MULTIDRUG RESISTANCE PROTEIN YPNP-RELATED"/>
    <property type="match status" value="1"/>
</dbReference>
<feature type="transmembrane region" description="Helical" evidence="7">
    <location>
        <begin position="18"/>
        <end position="41"/>
    </location>
</feature>
<comment type="subcellular location">
    <subcellularLocation>
        <location evidence="1">Cell membrane</location>
        <topology evidence="1">Multi-pass membrane protein</topology>
    </subcellularLocation>
</comment>
<feature type="transmembrane region" description="Helical" evidence="7">
    <location>
        <begin position="325"/>
        <end position="346"/>
    </location>
</feature>
<feature type="transmembrane region" description="Helical" evidence="7">
    <location>
        <begin position="423"/>
        <end position="445"/>
    </location>
</feature>
<evidence type="ECO:0000313" key="8">
    <source>
        <dbReference type="EMBL" id="TDF99715.1"/>
    </source>
</evidence>
<feature type="transmembrane region" description="Helical" evidence="7">
    <location>
        <begin position="138"/>
        <end position="158"/>
    </location>
</feature>
<dbReference type="Proteomes" id="UP000295636">
    <property type="component" value="Unassembled WGS sequence"/>
</dbReference>